<dbReference type="STRING" id="1416806.CAL12_21755"/>
<dbReference type="PANTHER" id="PTHR42928:SF5">
    <property type="entry name" value="BLR1237 PROTEIN"/>
    <property type="match status" value="1"/>
</dbReference>
<dbReference type="InterPro" id="IPR005064">
    <property type="entry name" value="BUG"/>
</dbReference>
<evidence type="ECO:0000313" key="3">
    <source>
        <dbReference type="EMBL" id="ARP83182.1"/>
    </source>
</evidence>
<proteinExistence type="inferred from homology"/>
<keyword evidence="2" id="KW-0732">Signal</keyword>
<dbReference type="AlphaFoldDB" id="A0A1W6YQ24"/>
<sequence>MYDRPAPLPKPPAIRAIRASMARWATGPRRAALALLPAVMLAGACQAAYPEHPVTLVSAFPPGGSTDVIGRMLSPKLGEIFKQTFIVENRAGASGNIASEYVVRSAGDGEVILIGNNTMTVNAALGVKQNFDLRKDLTPIIAIAETPVALAVSSKLPVNSVQELIAYGKAHPGTLSFSSCGTGTAQHFAGVEFAHRAGIDMVHVPYKGCAPALTDGLGGQVPVMFNAISNIDPQLKSGKIKLLAVATKHRVPFHPDVPALAEMPGFQDYDFAVWLGFFVTAKTPQPLVDKLRKEFLALAREKETRDALTQRLFVPLDMDGPQLQQQIATELVKWKKLADEYHITID</sequence>
<dbReference type="Proteomes" id="UP000194151">
    <property type="component" value="Chromosome"/>
</dbReference>
<dbReference type="PANTHER" id="PTHR42928">
    <property type="entry name" value="TRICARBOXYLATE-BINDING PROTEIN"/>
    <property type="match status" value="1"/>
</dbReference>
<comment type="similarity">
    <text evidence="1">Belongs to the UPF0065 (bug) family.</text>
</comment>
<dbReference type="SUPFAM" id="SSF53850">
    <property type="entry name" value="Periplasmic binding protein-like II"/>
    <property type="match status" value="1"/>
</dbReference>
<dbReference type="Gene3D" id="3.40.190.150">
    <property type="entry name" value="Bordetella uptake gene, domain 1"/>
    <property type="match status" value="1"/>
</dbReference>
<accession>A0A1W6YQ24</accession>
<dbReference type="InterPro" id="IPR042100">
    <property type="entry name" value="Bug_dom1"/>
</dbReference>
<evidence type="ECO:0008006" key="5">
    <source>
        <dbReference type="Google" id="ProtNLM"/>
    </source>
</evidence>
<dbReference type="RefSeq" id="WP_086066520.1">
    <property type="nucleotide sequence ID" value="NZ_CP021108.1"/>
</dbReference>
<name>A0A1W6YQ24_9BORD</name>
<evidence type="ECO:0000256" key="2">
    <source>
        <dbReference type="SAM" id="SignalP"/>
    </source>
</evidence>
<feature type="signal peptide" evidence="2">
    <location>
        <begin position="1"/>
        <end position="47"/>
    </location>
</feature>
<dbReference type="OrthoDB" id="8886464at2"/>
<dbReference type="Pfam" id="PF03401">
    <property type="entry name" value="TctC"/>
    <property type="match status" value="1"/>
</dbReference>
<evidence type="ECO:0000313" key="4">
    <source>
        <dbReference type="Proteomes" id="UP000194151"/>
    </source>
</evidence>
<dbReference type="KEGG" id="bgv:CAL12_21755"/>
<protein>
    <recommendedName>
        <fullName evidence="5">ABC transporter substrate-binding protein</fullName>
    </recommendedName>
</protein>
<dbReference type="Gene3D" id="3.40.190.10">
    <property type="entry name" value="Periplasmic binding protein-like II"/>
    <property type="match status" value="1"/>
</dbReference>
<evidence type="ECO:0000256" key="1">
    <source>
        <dbReference type="ARBA" id="ARBA00006987"/>
    </source>
</evidence>
<dbReference type="EMBL" id="CP021108">
    <property type="protein sequence ID" value="ARP83182.1"/>
    <property type="molecule type" value="Genomic_DNA"/>
</dbReference>
<feature type="chain" id="PRO_5012122543" description="ABC transporter substrate-binding protein" evidence="2">
    <location>
        <begin position="48"/>
        <end position="346"/>
    </location>
</feature>
<organism evidence="3 4">
    <name type="scientific">Bordetella genomosp. 8</name>
    <dbReference type="NCBI Taxonomy" id="1416806"/>
    <lineage>
        <taxon>Bacteria</taxon>
        <taxon>Pseudomonadati</taxon>
        <taxon>Pseudomonadota</taxon>
        <taxon>Betaproteobacteria</taxon>
        <taxon>Burkholderiales</taxon>
        <taxon>Alcaligenaceae</taxon>
        <taxon>Bordetella</taxon>
    </lineage>
</organism>
<gene>
    <name evidence="3" type="ORF">CAL12_21755</name>
</gene>
<keyword evidence="4" id="KW-1185">Reference proteome</keyword>
<reference evidence="3 4" key="1">
    <citation type="submission" date="2017-05" db="EMBL/GenBank/DDBJ databases">
        <title>Complete and WGS of Bordetella genogroups.</title>
        <authorList>
            <person name="Spilker T."/>
            <person name="LiPuma J."/>
        </authorList>
    </citation>
    <scope>NUCLEOTIDE SEQUENCE [LARGE SCALE GENOMIC DNA]</scope>
    <source>
        <strain evidence="3 4">AU19157</strain>
    </source>
</reference>
<dbReference type="PIRSF" id="PIRSF017082">
    <property type="entry name" value="YflP"/>
    <property type="match status" value="1"/>
</dbReference>
<dbReference type="CDD" id="cd13578">
    <property type="entry name" value="PBP2_Bug27"/>
    <property type="match status" value="1"/>
</dbReference>